<dbReference type="VEuPathDB" id="FungiDB:A1Q1_03804"/>
<dbReference type="KEGG" id="tasa:A1Q1_03804"/>
<dbReference type="InterPro" id="IPR051288">
    <property type="entry name" value="Serum_paraoxonase/arylesterase"/>
</dbReference>
<dbReference type="SUPFAM" id="SSF63829">
    <property type="entry name" value="Calcium-dependent phosphotriesterase"/>
    <property type="match status" value="1"/>
</dbReference>
<evidence type="ECO:0000313" key="1">
    <source>
        <dbReference type="EMBL" id="EJT47403.1"/>
    </source>
</evidence>
<dbReference type="OrthoDB" id="5307922at2759"/>
<proteinExistence type="predicted"/>
<dbReference type="EMBL" id="ALBS01000252">
    <property type="protein sequence ID" value="EJT47403.1"/>
    <property type="molecule type" value="Genomic_DNA"/>
</dbReference>
<gene>
    <name evidence="1" type="ORF">A1Q1_03804</name>
</gene>
<accession>J5QHN2</accession>
<protein>
    <submittedName>
        <fullName evidence="1">Serum paraoxonase/arylesterase</fullName>
    </submittedName>
</protein>
<organism evidence="1 2">
    <name type="scientific">Trichosporon asahii var. asahii (strain ATCC 90039 / CBS 2479 / JCM 2466 / KCTC 7840 / NBRC 103889/ NCYC 2677 / UAMH 7654)</name>
    <name type="common">Yeast</name>
    <dbReference type="NCBI Taxonomy" id="1186058"/>
    <lineage>
        <taxon>Eukaryota</taxon>
        <taxon>Fungi</taxon>
        <taxon>Dikarya</taxon>
        <taxon>Basidiomycota</taxon>
        <taxon>Agaricomycotina</taxon>
        <taxon>Tremellomycetes</taxon>
        <taxon>Trichosporonales</taxon>
        <taxon>Trichosporonaceae</taxon>
        <taxon>Trichosporon</taxon>
    </lineage>
</organism>
<dbReference type="InterPro" id="IPR011042">
    <property type="entry name" value="6-blade_b-propeller_TolB-like"/>
</dbReference>
<comment type="caution">
    <text evidence="1">The sequence shown here is derived from an EMBL/GenBank/DDBJ whole genome shotgun (WGS) entry which is preliminary data.</text>
</comment>
<name>J5QHN2_TRIAS</name>
<dbReference type="HOGENOM" id="CLU_035172_1_0_1"/>
<sequence>MLTPHGVVNPIEVQPILAEKLPISFAEDAVYVPGHDAVIFSTDTGRAIYNPFSGEGDATAAPGGTLVWYDVGSNTHRTLSVSDWPEGRGFHQLGLNLKGDLLAIANLASPPGIEILKLEGHGARWLKTLVHKDIKVPNSVVLLNEHQVLVTNSYGFSPRQHPHLAKAETFLGLPLGRVYLLTETENGIESKAVSEGLAMANGLALSDDGKLMAVVGSVGREVQIYDVDPPALDSTNPGAFTYRETLPVGYTMDNVHFLSSGANYTFLAAGHPNALQYFKTAAAKGEGQLAGSRVVKFTVEKARERDTAEQARAEVNRLFTKVDKRVQVVLDDVGAFIGTASTALPLGDGQMLVMGLWDCGVVRARDVDLSPVKV</sequence>
<dbReference type="RefSeq" id="XP_014178609.1">
    <property type="nucleotide sequence ID" value="XM_014323134.1"/>
</dbReference>
<dbReference type="PANTHER" id="PTHR11799">
    <property type="entry name" value="PARAOXONASE"/>
    <property type="match status" value="1"/>
</dbReference>
<dbReference type="AlphaFoldDB" id="J5QHN2"/>
<evidence type="ECO:0000313" key="2">
    <source>
        <dbReference type="Proteomes" id="UP000002748"/>
    </source>
</evidence>
<dbReference type="GeneID" id="25987317"/>
<dbReference type="PANTHER" id="PTHR11799:SF30">
    <property type="entry name" value="SERUM PARAOXONASE_ARYLESTERASE 2"/>
    <property type="match status" value="1"/>
</dbReference>
<dbReference type="Proteomes" id="UP000002748">
    <property type="component" value="Unassembled WGS sequence"/>
</dbReference>
<reference evidence="1 2" key="1">
    <citation type="journal article" date="2012" name="Eukaryot. Cell">
        <title>Draft genome sequence of CBS 2479, the standard type strain of Trichosporon asahii.</title>
        <authorList>
            <person name="Yang R.Y."/>
            <person name="Li H.T."/>
            <person name="Zhu H."/>
            <person name="Zhou G.P."/>
            <person name="Wang M."/>
            <person name="Wang L."/>
        </authorList>
    </citation>
    <scope>NUCLEOTIDE SEQUENCE [LARGE SCALE GENOMIC DNA]</scope>
    <source>
        <strain evidence="2">ATCC 90039 / CBS 2479 / JCM 2466 / KCTC 7840 / NCYC 2677 / UAMH 7654</strain>
    </source>
</reference>
<dbReference type="Gene3D" id="2.120.10.30">
    <property type="entry name" value="TolB, C-terminal domain"/>
    <property type="match status" value="1"/>
</dbReference>